<accession>A0A1E5XS38</accession>
<name>A0A1E5XS38_9HYPH</name>
<evidence type="ECO:0000313" key="1">
    <source>
        <dbReference type="EMBL" id="OEO31409.1"/>
    </source>
</evidence>
<evidence type="ECO:0000313" key="2">
    <source>
        <dbReference type="Proteomes" id="UP000095463"/>
    </source>
</evidence>
<sequence>MTQLGGLLEDKRPLTHWLARQAYGLFVGAGERQRIADRLKAEYPTPELFIANNTYRFLTLERRAD</sequence>
<protein>
    <submittedName>
        <fullName evidence="1">Uncharacterized protein</fullName>
    </submittedName>
</protein>
<reference evidence="1 2" key="1">
    <citation type="journal article" date="2015" name="Genome Announc.">
        <title>Genome Assemblies of Three Soil-Associated Devosia species: D. insulae, D. limi, and D. soli.</title>
        <authorList>
            <person name="Hassan Y.I."/>
            <person name="Lepp D."/>
            <person name="Zhou T."/>
        </authorList>
    </citation>
    <scope>NUCLEOTIDE SEQUENCE [LARGE SCALE GENOMIC DNA]</scope>
    <source>
        <strain evidence="1 2">DS-56</strain>
    </source>
</reference>
<dbReference type="AlphaFoldDB" id="A0A1E5XS38"/>
<proteinExistence type="predicted"/>
<dbReference type="Proteomes" id="UP000095463">
    <property type="component" value="Unassembled WGS sequence"/>
</dbReference>
<keyword evidence="2" id="KW-1185">Reference proteome</keyword>
<comment type="caution">
    <text evidence="1">The sequence shown here is derived from an EMBL/GenBank/DDBJ whole genome shotgun (WGS) entry which is preliminary data.</text>
</comment>
<gene>
    <name evidence="1" type="ORF">VW23_015985</name>
</gene>
<organism evidence="1 2">
    <name type="scientific">Devosia insulae DS-56</name>
    <dbReference type="NCBI Taxonomy" id="1116389"/>
    <lineage>
        <taxon>Bacteria</taxon>
        <taxon>Pseudomonadati</taxon>
        <taxon>Pseudomonadota</taxon>
        <taxon>Alphaproteobacteria</taxon>
        <taxon>Hyphomicrobiales</taxon>
        <taxon>Devosiaceae</taxon>
        <taxon>Devosia</taxon>
    </lineage>
</organism>
<dbReference type="EMBL" id="LAJE02000158">
    <property type="protein sequence ID" value="OEO31409.1"/>
    <property type="molecule type" value="Genomic_DNA"/>
</dbReference>